<accession>A0A7S0CV95</accession>
<feature type="compositionally biased region" description="Polar residues" evidence="1">
    <location>
        <begin position="392"/>
        <end position="402"/>
    </location>
</feature>
<feature type="compositionally biased region" description="Polar residues" evidence="1">
    <location>
        <begin position="198"/>
        <end position="210"/>
    </location>
</feature>
<feature type="compositionally biased region" description="Polar residues" evidence="1">
    <location>
        <begin position="570"/>
        <end position="580"/>
    </location>
</feature>
<evidence type="ECO:0000313" key="2">
    <source>
        <dbReference type="EMBL" id="CAD8433268.1"/>
    </source>
</evidence>
<feature type="compositionally biased region" description="Polar residues" evidence="1">
    <location>
        <begin position="438"/>
        <end position="479"/>
    </location>
</feature>
<proteinExistence type="predicted"/>
<dbReference type="EMBL" id="HBEM01003582">
    <property type="protein sequence ID" value="CAD8433268.1"/>
    <property type="molecule type" value="Transcribed_RNA"/>
</dbReference>
<feature type="compositionally biased region" description="Low complexity" evidence="1">
    <location>
        <begin position="49"/>
        <end position="64"/>
    </location>
</feature>
<feature type="compositionally biased region" description="Basic and acidic residues" evidence="1">
    <location>
        <begin position="313"/>
        <end position="354"/>
    </location>
</feature>
<feature type="compositionally biased region" description="Polar residues" evidence="1">
    <location>
        <begin position="174"/>
        <end position="185"/>
    </location>
</feature>
<gene>
    <name evidence="2" type="ORF">LAMO00422_LOCUS2519</name>
</gene>
<dbReference type="AlphaFoldDB" id="A0A7S0CV95"/>
<feature type="compositionally biased region" description="Basic and acidic residues" evidence="1">
    <location>
        <begin position="65"/>
        <end position="74"/>
    </location>
</feature>
<name>A0A7S0CV95_9EUKA</name>
<feature type="compositionally biased region" description="Basic and acidic residues" evidence="1">
    <location>
        <begin position="592"/>
        <end position="611"/>
    </location>
</feature>
<evidence type="ECO:0000256" key="1">
    <source>
        <dbReference type="SAM" id="MobiDB-lite"/>
    </source>
</evidence>
<feature type="region of interest" description="Disordered" evidence="1">
    <location>
        <begin position="1"/>
        <end position="104"/>
    </location>
</feature>
<sequence length="625" mass="70389">MDFTRRAKREPDEKVDQEDGENTNKTGNSMEETQKESEDGAQSKGDGQEASGLEALLSLANAAEETGKESESKGTKRPRPPDLSIQRKRVQRPNTKSEGPVITEGPGFCSVGNAPRIIKAKNSMRHVAIAYYIYYQQRKSMMECGGPSGVAAPVSLDPTLEARLLKERTEWMKRNSQQPQTEVLSPQQGGQPQPRSMGATTMNETSSGSGVPQIFRGEGAGGYSGREDSMIRPMQEENMGRQMRMRDEPMSRQLRDEPIVAGRNVREGRLGRQMHEGPLRRQLREEPMGRQLRDEPMVRQLREQAMGRQLHEEPMGRPMRDDVREEQVRPLRDEQMSRRIHEDRDRLPSERRVGQTEQNFRGSERIGQDYVRQKIRGRSRQDLEENEAGSFWRNQGSLSRQDQAVHYYESSVKMRESQQHPQSNRGPRASEKGLGQQGRPQNSHMPPSRSQPGRQSNRQNPEQSSSLQSRPKQAPSQHSPAGGPQQAPGMQRDVRSPRNPEPGNSQIQRRFAGGGGTQPKNTKGMGSSMRSAPGRSQVHSMGSYGPGTTNGSSSRGMQNSRQMRMEAHSQGKTQGMQGANMQGRDPQSRQISRQDQEHRFYEASLKSKDTNAGRQQNRQDYVFLP</sequence>
<protein>
    <submittedName>
        <fullName evidence="2">Uncharacterized protein</fullName>
    </submittedName>
</protein>
<feature type="compositionally biased region" description="Polar residues" evidence="1">
    <location>
        <begin position="518"/>
        <end position="530"/>
    </location>
</feature>
<feature type="compositionally biased region" description="Polar residues" evidence="1">
    <location>
        <begin position="546"/>
        <end position="562"/>
    </location>
</feature>
<feature type="region of interest" description="Disordered" evidence="1">
    <location>
        <begin position="173"/>
        <end position="228"/>
    </location>
</feature>
<feature type="region of interest" description="Disordered" evidence="1">
    <location>
        <begin position="313"/>
        <end position="625"/>
    </location>
</feature>
<reference evidence="2" key="1">
    <citation type="submission" date="2021-01" db="EMBL/GenBank/DDBJ databases">
        <authorList>
            <person name="Corre E."/>
            <person name="Pelletier E."/>
            <person name="Niang G."/>
            <person name="Scheremetjew M."/>
            <person name="Finn R."/>
            <person name="Kale V."/>
            <person name="Holt S."/>
            <person name="Cochrane G."/>
            <person name="Meng A."/>
            <person name="Brown T."/>
            <person name="Cohen L."/>
        </authorList>
    </citation>
    <scope>NUCLEOTIDE SEQUENCE</scope>
    <source>
        <strain evidence="2">CCMP2058</strain>
    </source>
</reference>
<organism evidence="2">
    <name type="scientific">Amorphochlora amoebiformis</name>
    <dbReference type="NCBI Taxonomy" id="1561963"/>
    <lineage>
        <taxon>Eukaryota</taxon>
        <taxon>Sar</taxon>
        <taxon>Rhizaria</taxon>
        <taxon>Cercozoa</taxon>
        <taxon>Chlorarachniophyceae</taxon>
        <taxon>Amorphochlora</taxon>
    </lineage>
</organism>